<evidence type="ECO:0000313" key="2">
    <source>
        <dbReference type="EMBL" id="KAK4385636.1"/>
    </source>
</evidence>
<dbReference type="GO" id="GO:0034976">
    <property type="term" value="P:response to endoplasmic reticulum stress"/>
    <property type="evidence" value="ECO:0007669"/>
    <property type="project" value="InterPro"/>
</dbReference>
<dbReference type="InterPro" id="IPR044832">
    <property type="entry name" value="NRP-like"/>
</dbReference>
<reference evidence="2" key="1">
    <citation type="submission" date="2020-06" db="EMBL/GenBank/DDBJ databases">
        <authorList>
            <person name="Li T."/>
            <person name="Hu X."/>
            <person name="Zhang T."/>
            <person name="Song X."/>
            <person name="Zhang H."/>
            <person name="Dai N."/>
            <person name="Sheng W."/>
            <person name="Hou X."/>
            <person name="Wei L."/>
        </authorList>
    </citation>
    <scope>NUCLEOTIDE SEQUENCE</scope>
    <source>
        <strain evidence="2">K16</strain>
        <tissue evidence="2">Leaf</tissue>
    </source>
</reference>
<dbReference type="PANTHER" id="PTHR46034">
    <property type="match status" value="1"/>
</dbReference>
<dbReference type="Proteomes" id="UP001289374">
    <property type="component" value="Unassembled WGS sequence"/>
</dbReference>
<evidence type="ECO:0000313" key="3">
    <source>
        <dbReference type="Proteomes" id="UP001289374"/>
    </source>
</evidence>
<keyword evidence="3" id="KW-1185">Reference proteome</keyword>
<name>A0AAE1W2N7_9LAMI</name>
<reference evidence="2" key="2">
    <citation type="journal article" date="2024" name="Plant">
        <title>Genomic evolution and insights into agronomic trait innovations of Sesamum species.</title>
        <authorList>
            <person name="Miao H."/>
            <person name="Wang L."/>
            <person name="Qu L."/>
            <person name="Liu H."/>
            <person name="Sun Y."/>
            <person name="Le M."/>
            <person name="Wang Q."/>
            <person name="Wei S."/>
            <person name="Zheng Y."/>
            <person name="Lin W."/>
            <person name="Duan Y."/>
            <person name="Cao H."/>
            <person name="Xiong S."/>
            <person name="Wang X."/>
            <person name="Wei L."/>
            <person name="Li C."/>
            <person name="Ma Q."/>
            <person name="Ju M."/>
            <person name="Zhao R."/>
            <person name="Li G."/>
            <person name="Mu C."/>
            <person name="Tian Q."/>
            <person name="Mei H."/>
            <person name="Zhang T."/>
            <person name="Gao T."/>
            <person name="Zhang H."/>
        </authorList>
    </citation>
    <scope>NUCLEOTIDE SEQUENCE</scope>
    <source>
        <strain evidence="2">K16</strain>
    </source>
</reference>
<organism evidence="2 3">
    <name type="scientific">Sesamum angolense</name>
    <dbReference type="NCBI Taxonomy" id="2727404"/>
    <lineage>
        <taxon>Eukaryota</taxon>
        <taxon>Viridiplantae</taxon>
        <taxon>Streptophyta</taxon>
        <taxon>Embryophyta</taxon>
        <taxon>Tracheophyta</taxon>
        <taxon>Spermatophyta</taxon>
        <taxon>Magnoliopsida</taxon>
        <taxon>eudicotyledons</taxon>
        <taxon>Gunneridae</taxon>
        <taxon>Pentapetalae</taxon>
        <taxon>asterids</taxon>
        <taxon>lamiids</taxon>
        <taxon>Lamiales</taxon>
        <taxon>Pedaliaceae</taxon>
        <taxon>Sesamum</taxon>
    </lineage>
</organism>
<accession>A0AAE1W2N7</accession>
<sequence>MVDYNNILAASFGGTNVDPSAWENKKNPGESRFPAQLRPISPGRGTSPLPEVVYVVASLPSASGGFDFHDEVIEVIRNLTESHSDSLEILMGSYSSQKLVSSPVHVQSDDLESSVAPQSKLHYRVMDVENCDSSLSLEEFDFLKKKVDPSSAFDFHLPRIEDTIRMPPSGYFTVYSAFFSSGFTLPPHPLLMDIIKESGLCVSQFTPASPPSGDAAPPTKRTHSRYFPTYHDLIPTDT</sequence>
<proteinExistence type="predicted"/>
<dbReference type="PANTHER" id="PTHR46034:SF32">
    <property type="entry name" value="DCD DOMAIN-CONTAINING PROTEIN NRP-B"/>
    <property type="match status" value="1"/>
</dbReference>
<comment type="caution">
    <text evidence="2">The sequence shown here is derived from an EMBL/GenBank/DDBJ whole genome shotgun (WGS) entry which is preliminary data.</text>
</comment>
<evidence type="ECO:0000256" key="1">
    <source>
        <dbReference type="SAM" id="MobiDB-lite"/>
    </source>
</evidence>
<gene>
    <name evidence="2" type="ORF">Sango_2687600</name>
</gene>
<protein>
    <submittedName>
        <fullName evidence="2">B2 protein</fullName>
    </submittedName>
</protein>
<feature type="region of interest" description="Disordered" evidence="1">
    <location>
        <begin position="18"/>
        <end position="44"/>
    </location>
</feature>
<dbReference type="EMBL" id="JACGWL010000016">
    <property type="protein sequence ID" value="KAK4385636.1"/>
    <property type="molecule type" value="Genomic_DNA"/>
</dbReference>
<dbReference type="AlphaFoldDB" id="A0AAE1W2N7"/>